<dbReference type="EMBL" id="OE839830">
    <property type="protein sequence ID" value="CAD7588704.1"/>
    <property type="molecule type" value="Genomic_DNA"/>
</dbReference>
<accession>A0A7R9JSU3</accession>
<protein>
    <submittedName>
        <fullName evidence="1">Uncharacterized protein</fullName>
    </submittedName>
</protein>
<dbReference type="AlphaFoldDB" id="A0A7R9JSU3"/>
<gene>
    <name evidence="1" type="ORF">TGEB3V08_LOCUS2743</name>
</gene>
<sequence>MRATAGHFSLRGQSTGRVNPFTSENSFSLPILAMRMDSSSYARGIFVLEDEGRVFQMIEINWEQSSSTVSAGTTPQMASSLTNLMFTSRFGSMHAAIPATATCGLMRNLACHGSSHRILLRVKLNHRIVVKVVFAFLGSSRSLLSDFWCDTKVRTPQLVPRNPSCMSNVTELELPTLQAALHNPTPLLFGGDAGQPKKNILTVEKPRQNIMESVSADGQINIVKQSTIKTLEGSYGLECQGKSGKLKKSQGNNNSCHTLVLSEIVKPEKDGVAKMIFEREVNKIEISLKARRKLKLKLMTGVPHTDKGKALFGSILVLGCSVYPECLNNKLGYFSGSCNGVIEQKKQLLVDAICIHGRHYEE</sequence>
<proteinExistence type="predicted"/>
<reference evidence="1" key="1">
    <citation type="submission" date="2020-11" db="EMBL/GenBank/DDBJ databases">
        <authorList>
            <person name="Tran Van P."/>
        </authorList>
    </citation>
    <scope>NUCLEOTIDE SEQUENCE</scope>
</reference>
<evidence type="ECO:0000313" key="1">
    <source>
        <dbReference type="EMBL" id="CAD7588704.1"/>
    </source>
</evidence>
<name>A0A7R9JSU3_TIMGE</name>
<organism evidence="1">
    <name type="scientific">Timema genevievae</name>
    <name type="common">Walking stick</name>
    <dbReference type="NCBI Taxonomy" id="629358"/>
    <lineage>
        <taxon>Eukaryota</taxon>
        <taxon>Metazoa</taxon>
        <taxon>Ecdysozoa</taxon>
        <taxon>Arthropoda</taxon>
        <taxon>Hexapoda</taxon>
        <taxon>Insecta</taxon>
        <taxon>Pterygota</taxon>
        <taxon>Neoptera</taxon>
        <taxon>Polyneoptera</taxon>
        <taxon>Phasmatodea</taxon>
        <taxon>Timematodea</taxon>
        <taxon>Timematoidea</taxon>
        <taxon>Timematidae</taxon>
        <taxon>Timema</taxon>
    </lineage>
</organism>